<evidence type="ECO:0000256" key="1">
    <source>
        <dbReference type="SAM" id="Phobius"/>
    </source>
</evidence>
<dbReference type="Pfam" id="PF04854">
    <property type="entry name" value="DUF624"/>
    <property type="match status" value="1"/>
</dbReference>
<gene>
    <name evidence="2" type="ORF">ACFQMN_16390</name>
</gene>
<protein>
    <submittedName>
        <fullName evidence="2">YesL family protein</fullName>
    </submittedName>
</protein>
<keyword evidence="1" id="KW-1133">Transmembrane helix</keyword>
<dbReference type="RefSeq" id="WP_289214833.1">
    <property type="nucleotide sequence ID" value="NZ_JAPVRC010000002.1"/>
</dbReference>
<dbReference type="EMBL" id="JBHTBY010000017">
    <property type="protein sequence ID" value="MFC7322444.1"/>
    <property type="molecule type" value="Genomic_DNA"/>
</dbReference>
<feature type="transmembrane region" description="Helical" evidence="1">
    <location>
        <begin position="79"/>
        <end position="98"/>
    </location>
</feature>
<feature type="transmembrane region" description="Helical" evidence="1">
    <location>
        <begin position="23"/>
        <end position="50"/>
    </location>
</feature>
<proteinExistence type="predicted"/>
<feature type="transmembrane region" description="Helical" evidence="1">
    <location>
        <begin position="104"/>
        <end position="130"/>
    </location>
</feature>
<sequence length="203" mass="22460">MTGTGGWIYNVCDWVMRLAIVNLIWIMLCLAGGVVLGIYPASVVCAGLLIQWMSGERPASPFSYSFKEFKRCFWRANRIFLISMVLLTILAVNTLISLQFEGVWFYLFLSSTFMLALGIILTLSLALLPLSAGQKGIESVKQAVHFMLVHPGRVLGLITGAFIAAITIRLIPGLIPLFSVNLLLLVTVFIFHGPYFKRATTTI</sequence>
<dbReference type="Proteomes" id="UP001596494">
    <property type="component" value="Unassembled WGS sequence"/>
</dbReference>
<feature type="transmembrane region" description="Helical" evidence="1">
    <location>
        <begin position="177"/>
        <end position="196"/>
    </location>
</feature>
<dbReference type="InterPro" id="IPR006938">
    <property type="entry name" value="DUF624"/>
</dbReference>
<reference evidence="3" key="1">
    <citation type="journal article" date="2019" name="Int. J. Syst. Evol. Microbiol.">
        <title>The Global Catalogue of Microorganisms (GCM) 10K type strain sequencing project: providing services to taxonomists for standard genome sequencing and annotation.</title>
        <authorList>
            <consortium name="The Broad Institute Genomics Platform"/>
            <consortium name="The Broad Institute Genome Sequencing Center for Infectious Disease"/>
            <person name="Wu L."/>
            <person name="Ma J."/>
        </authorList>
    </citation>
    <scope>NUCLEOTIDE SEQUENCE [LARGE SCALE GENOMIC DNA]</scope>
    <source>
        <strain evidence="3">CCUG 73951</strain>
    </source>
</reference>
<feature type="transmembrane region" description="Helical" evidence="1">
    <location>
        <begin position="151"/>
        <end position="171"/>
    </location>
</feature>
<name>A0ABW2K6L3_9BACI</name>
<keyword evidence="1" id="KW-0472">Membrane</keyword>
<keyword evidence="3" id="KW-1185">Reference proteome</keyword>
<keyword evidence="1" id="KW-0812">Transmembrane</keyword>
<evidence type="ECO:0000313" key="3">
    <source>
        <dbReference type="Proteomes" id="UP001596494"/>
    </source>
</evidence>
<accession>A0ABW2K6L3</accession>
<organism evidence="2 3">
    <name type="scientific">Halobacillus campisalis</name>
    <dbReference type="NCBI Taxonomy" id="435909"/>
    <lineage>
        <taxon>Bacteria</taxon>
        <taxon>Bacillati</taxon>
        <taxon>Bacillota</taxon>
        <taxon>Bacilli</taxon>
        <taxon>Bacillales</taxon>
        <taxon>Bacillaceae</taxon>
        <taxon>Halobacillus</taxon>
    </lineage>
</organism>
<evidence type="ECO:0000313" key="2">
    <source>
        <dbReference type="EMBL" id="MFC7322444.1"/>
    </source>
</evidence>
<comment type="caution">
    <text evidence="2">The sequence shown here is derived from an EMBL/GenBank/DDBJ whole genome shotgun (WGS) entry which is preliminary data.</text>
</comment>